<name>A0A5B0PVJ4_PUCGR</name>
<gene>
    <name evidence="1" type="ORF">PGTUg99_013889</name>
</gene>
<dbReference type="AlphaFoldDB" id="A0A5B0PVJ4"/>
<evidence type="ECO:0000313" key="2">
    <source>
        <dbReference type="Proteomes" id="UP000325313"/>
    </source>
</evidence>
<dbReference type="EMBL" id="VDEP01000313">
    <property type="protein sequence ID" value="KAA1105046.1"/>
    <property type="molecule type" value="Genomic_DNA"/>
</dbReference>
<organism evidence="1 2">
    <name type="scientific">Puccinia graminis f. sp. tritici</name>
    <dbReference type="NCBI Taxonomy" id="56615"/>
    <lineage>
        <taxon>Eukaryota</taxon>
        <taxon>Fungi</taxon>
        <taxon>Dikarya</taxon>
        <taxon>Basidiomycota</taxon>
        <taxon>Pucciniomycotina</taxon>
        <taxon>Pucciniomycetes</taxon>
        <taxon>Pucciniales</taxon>
        <taxon>Pucciniaceae</taxon>
        <taxon>Puccinia</taxon>
    </lineage>
</organism>
<reference evidence="1 2" key="1">
    <citation type="submission" date="2019-05" db="EMBL/GenBank/DDBJ databases">
        <title>Emergence of the Ug99 lineage of the wheat stem rust pathogen through somatic hybridization.</title>
        <authorList>
            <person name="Li F."/>
            <person name="Upadhyaya N.M."/>
            <person name="Sperschneider J."/>
            <person name="Matny O."/>
            <person name="Nguyen-Phuc H."/>
            <person name="Mago R."/>
            <person name="Raley C."/>
            <person name="Miller M.E."/>
            <person name="Silverstein K.A.T."/>
            <person name="Henningsen E."/>
            <person name="Hirsch C.D."/>
            <person name="Visser B."/>
            <person name="Pretorius Z.A."/>
            <person name="Steffenson B.J."/>
            <person name="Schwessinger B."/>
            <person name="Dodds P.N."/>
            <person name="Figueroa M."/>
        </authorList>
    </citation>
    <scope>NUCLEOTIDE SEQUENCE [LARGE SCALE GENOMIC DNA]</scope>
    <source>
        <strain evidence="1 2">Ug99</strain>
    </source>
</reference>
<evidence type="ECO:0000313" key="1">
    <source>
        <dbReference type="EMBL" id="KAA1105046.1"/>
    </source>
</evidence>
<comment type="caution">
    <text evidence="1">The sequence shown here is derived from an EMBL/GenBank/DDBJ whole genome shotgun (WGS) entry which is preliminary data.</text>
</comment>
<proteinExistence type="predicted"/>
<protein>
    <submittedName>
        <fullName evidence="1">Uncharacterized protein</fullName>
    </submittedName>
</protein>
<dbReference type="Proteomes" id="UP000325313">
    <property type="component" value="Unassembled WGS sequence"/>
</dbReference>
<sequence>MGFCKLRSSTVSPTTVLVEICVNNNVCMSSDVRDYHEQTVISSERQGSSPTNQCL</sequence>
<accession>A0A5B0PVJ4</accession>